<sequence>MAAGCGIRGFEEENEFFDSREEFSSTSGSCPGSPGVGGAEDLGFGVWSMDPSSVQERRDRFMRWMGLNPAESSGDEEFVPDVDRICEDSGAVLGSSDCSLNSSESSSDNGRDVSSDELMMSLAFEGNSRPSVFVQQHMRREDSNSSSTSSERSVRRRKMGWLKRLGSVACIADREVEENISWNSSDLDKSVKDMIQRIKVRPYRKRVKEFSAVYMGQDIQAHEGAILTMKFSPDGQFLASGGEDGVVRVWRVMECERSDDDDLLEGDPSCVYFRVNQNSELVPLYADKEKKSKVKGMRRSSDSACVVVPPNVFRISEEPIHEFRGHDGDVLDLSWSKNQYLLSSSDDKTVRLWRVGFNGCVKVFSHSNYVTCIQFNPMDENYFISGSIDGKIRIWDISRCRVVDWTDVKEIVTAVCYRPDGKRGVVGTMTGDCRFYDTSDNQLQLDAKVSFQGKKKSVDKRITGFQFCPSDHQKLMVTSADSQVRILDGVDVFSKYKGLRNAGSQISASFTSDGRHIISASEDSNVYVWAHTNHGAPTSHQAKSTWSCERLISGNASVAIPWNGLESRNPVSFTSEAISEASSVQNGMQETDSSGSNNTVYLSPSGSFTLSNEFFSDSLPKGSATWPEEKLPPSSITATSLCKSQYKFLKSSCQYTSHAWGQVIVAADWDGRIRSFQNYGLPVHS</sequence>
<dbReference type="EMBL" id="CM037026">
    <property type="protein sequence ID" value="KAH7659550.1"/>
    <property type="molecule type" value="Genomic_DNA"/>
</dbReference>
<organism evidence="1 2">
    <name type="scientific">Dioscorea alata</name>
    <name type="common">Purple yam</name>
    <dbReference type="NCBI Taxonomy" id="55571"/>
    <lineage>
        <taxon>Eukaryota</taxon>
        <taxon>Viridiplantae</taxon>
        <taxon>Streptophyta</taxon>
        <taxon>Embryophyta</taxon>
        <taxon>Tracheophyta</taxon>
        <taxon>Spermatophyta</taxon>
        <taxon>Magnoliopsida</taxon>
        <taxon>Liliopsida</taxon>
        <taxon>Dioscoreales</taxon>
        <taxon>Dioscoreaceae</taxon>
        <taxon>Dioscorea</taxon>
    </lineage>
</organism>
<keyword evidence="2" id="KW-1185">Reference proteome</keyword>
<comment type="caution">
    <text evidence="1">The sequence shown here is derived from an EMBL/GenBank/DDBJ whole genome shotgun (WGS) entry which is preliminary data.</text>
</comment>
<dbReference type="Proteomes" id="UP000827976">
    <property type="component" value="Chromosome 16"/>
</dbReference>
<accession>A0ACB7UH71</accession>
<protein>
    <submittedName>
        <fullName evidence="1">WD40-repeat-containing domain-containing protein</fullName>
    </submittedName>
</protein>
<proteinExistence type="predicted"/>
<gene>
    <name evidence="1" type="ORF">IHE45_16G038000</name>
</gene>
<name>A0ACB7UH71_DIOAL</name>
<evidence type="ECO:0000313" key="1">
    <source>
        <dbReference type="EMBL" id="KAH7659550.1"/>
    </source>
</evidence>
<reference evidence="2" key="1">
    <citation type="journal article" date="2022" name="Nat. Commun.">
        <title>Chromosome evolution and the genetic basis of agronomically important traits in greater yam.</title>
        <authorList>
            <person name="Bredeson J.V."/>
            <person name="Lyons J.B."/>
            <person name="Oniyinde I.O."/>
            <person name="Okereke N.R."/>
            <person name="Kolade O."/>
            <person name="Nnabue I."/>
            <person name="Nwadili C.O."/>
            <person name="Hribova E."/>
            <person name="Parker M."/>
            <person name="Nwogha J."/>
            <person name="Shu S."/>
            <person name="Carlson J."/>
            <person name="Kariba R."/>
            <person name="Muthemba S."/>
            <person name="Knop K."/>
            <person name="Barton G.J."/>
            <person name="Sherwood A.V."/>
            <person name="Lopez-Montes A."/>
            <person name="Asiedu R."/>
            <person name="Jamnadass R."/>
            <person name="Muchugi A."/>
            <person name="Goodstein D."/>
            <person name="Egesi C.N."/>
            <person name="Featherston J."/>
            <person name="Asfaw A."/>
            <person name="Simpson G.G."/>
            <person name="Dolezel J."/>
            <person name="Hendre P.S."/>
            <person name="Van Deynze A."/>
            <person name="Kumar P.L."/>
            <person name="Obidiegwu J.E."/>
            <person name="Bhattacharjee R."/>
            <person name="Rokhsar D.S."/>
        </authorList>
    </citation>
    <scope>NUCLEOTIDE SEQUENCE [LARGE SCALE GENOMIC DNA]</scope>
    <source>
        <strain evidence="2">cv. TDa95/00328</strain>
    </source>
</reference>
<evidence type="ECO:0000313" key="2">
    <source>
        <dbReference type="Proteomes" id="UP000827976"/>
    </source>
</evidence>